<keyword evidence="1" id="KW-0732">Signal</keyword>
<sequence>MKKQIFNLFYALALLAIVTACSDDDDPIDLPVYGDATMTSFGFYVEDNEGVILKDYVAEGITGDFTVSVPDYVNKTALVARFVVSENDTVYVNNVQQESGVTANDFSAPLDYIVSEGTNNTKYTVTVANLPAAVWSLAASDTTDLREFSMRVNPVTNVPYLAYALDMDDSADEKVGVFKLDGNTLVNVGAKTVSEGRASYPRIAFDAEGAPFISYADYTNNDPYKEGSTTYAASVMNYNGSSWSYVGNKGITDVRITYNDIVLKNDGNPMLFCYNNAAGTLARRELNISDFTGNSWASNLTIPGRASTQYAYHTTAKNVDGVIYLGVYNANEGTFSVYKNTDGSWTTIVESYLQDGATTGNLRDFDMDVDRDGNVFVCVADDEAGADIYRPKVLKYDATAETWSKVGTPIAIDFSTTREFSLAISPVGTPFLMYRDDSMFPVVVSFDEDTQDWTTPAQLNAVEAENLYMDFAPNGVAYAAFTTSATGETMLFKYDIPAE</sequence>
<protein>
    <recommendedName>
        <fullName evidence="4">DUF5018 domain-containing protein</fullName>
    </recommendedName>
</protein>
<dbReference type="Proteomes" id="UP000265926">
    <property type="component" value="Unassembled WGS sequence"/>
</dbReference>
<accession>A0A399T8E9</accession>
<evidence type="ECO:0000313" key="2">
    <source>
        <dbReference type="EMBL" id="RIJ50477.1"/>
    </source>
</evidence>
<reference evidence="2 3" key="1">
    <citation type="submission" date="2018-08" db="EMBL/GenBank/DDBJ databases">
        <title>Pallidiluteibacterium maritimus gen. nov., sp. nov., isolated from coastal sediment.</title>
        <authorList>
            <person name="Zhou L.Y."/>
        </authorList>
    </citation>
    <scope>NUCLEOTIDE SEQUENCE [LARGE SCALE GENOMIC DNA]</scope>
    <source>
        <strain evidence="2 3">XSD2</strain>
    </source>
</reference>
<dbReference type="PROSITE" id="PS51257">
    <property type="entry name" value="PROKAR_LIPOPROTEIN"/>
    <property type="match status" value="1"/>
</dbReference>
<dbReference type="EMBL" id="QWGR01000001">
    <property type="protein sequence ID" value="RIJ50477.1"/>
    <property type="molecule type" value="Genomic_DNA"/>
</dbReference>
<name>A0A399T8E9_9BACT</name>
<evidence type="ECO:0008006" key="4">
    <source>
        <dbReference type="Google" id="ProtNLM"/>
    </source>
</evidence>
<dbReference type="RefSeq" id="WP_119435947.1">
    <property type="nucleotide sequence ID" value="NZ_QWGR01000001.1"/>
</dbReference>
<dbReference type="AlphaFoldDB" id="A0A399T8E9"/>
<feature type="chain" id="PRO_5017403936" description="DUF5018 domain-containing protein" evidence="1">
    <location>
        <begin position="23"/>
        <end position="499"/>
    </location>
</feature>
<keyword evidence="3" id="KW-1185">Reference proteome</keyword>
<dbReference type="Gene3D" id="2.60.40.2340">
    <property type="match status" value="1"/>
</dbReference>
<dbReference type="OrthoDB" id="789014at2"/>
<proteinExistence type="predicted"/>
<comment type="caution">
    <text evidence="2">The sequence shown here is derived from an EMBL/GenBank/DDBJ whole genome shotgun (WGS) entry which is preliminary data.</text>
</comment>
<feature type="signal peptide" evidence="1">
    <location>
        <begin position="1"/>
        <end position="22"/>
    </location>
</feature>
<evidence type="ECO:0000256" key="1">
    <source>
        <dbReference type="SAM" id="SignalP"/>
    </source>
</evidence>
<organism evidence="2 3">
    <name type="scientific">Maribellus luteus</name>
    <dbReference type="NCBI Taxonomy" id="2305463"/>
    <lineage>
        <taxon>Bacteria</taxon>
        <taxon>Pseudomonadati</taxon>
        <taxon>Bacteroidota</taxon>
        <taxon>Bacteroidia</taxon>
        <taxon>Marinilabiliales</taxon>
        <taxon>Prolixibacteraceae</taxon>
        <taxon>Maribellus</taxon>
    </lineage>
</organism>
<gene>
    <name evidence="2" type="ORF">D1614_00640</name>
</gene>
<evidence type="ECO:0000313" key="3">
    <source>
        <dbReference type="Proteomes" id="UP000265926"/>
    </source>
</evidence>